<comment type="caution">
    <text evidence="1">The sequence shown here is derived from an EMBL/GenBank/DDBJ whole genome shotgun (WGS) entry which is preliminary data.</text>
</comment>
<protein>
    <submittedName>
        <fullName evidence="1">Uncharacterized protein</fullName>
    </submittedName>
</protein>
<gene>
    <name evidence="1" type="ORF">BV25DRAFT_1913839</name>
</gene>
<accession>A0ACB8TA92</accession>
<reference evidence="1" key="2">
    <citation type="journal article" date="2022" name="New Phytol.">
        <title>Evolutionary transition to the ectomycorrhizal habit in the genomes of a hyperdiverse lineage of mushroom-forming fungi.</title>
        <authorList>
            <person name="Looney B."/>
            <person name="Miyauchi S."/>
            <person name="Morin E."/>
            <person name="Drula E."/>
            <person name="Courty P.E."/>
            <person name="Kohler A."/>
            <person name="Kuo A."/>
            <person name="LaButti K."/>
            <person name="Pangilinan J."/>
            <person name="Lipzen A."/>
            <person name="Riley R."/>
            <person name="Andreopoulos W."/>
            <person name="He G."/>
            <person name="Johnson J."/>
            <person name="Nolan M."/>
            <person name="Tritt A."/>
            <person name="Barry K.W."/>
            <person name="Grigoriev I.V."/>
            <person name="Nagy L.G."/>
            <person name="Hibbett D."/>
            <person name="Henrissat B."/>
            <person name="Matheny P.B."/>
            <person name="Labbe J."/>
            <person name="Martin F.M."/>
        </authorList>
    </citation>
    <scope>NUCLEOTIDE SEQUENCE</scope>
    <source>
        <strain evidence="1">HHB10654</strain>
    </source>
</reference>
<keyword evidence="2" id="KW-1185">Reference proteome</keyword>
<evidence type="ECO:0000313" key="1">
    <source>
        <dbReference type="EMBL" id="KAI0065222.1"/>
    </source>
</evidence>
<dbReference type="Proteomes" id="UP000814140">
    <property type="component" value="Unassembled WGS sequence"/>
</dbReference>
<organism evidence="1 2">
    <name type="scientific">Artomyces pyxidatus</name>
    <dbReference type="NCBI Taxonomy" id="48021"/>
    <lineage>
        <taxon>Eukaryota</taxon>
        <taxon>Fungi</taxon>
        <taxon>Dikarya</taxon>
        <taxon>Basidiomycota</taxon>
        <taxon>Agaricomycotina</taxon>
        <taxon>Agaricomycetes</taxon>
        <taxon>Russulales</taxon>
        <taxon>Auriscalpiaceae</taxon>
        <taxon>Artomyces</taxon>
    </lineage>
</organism>
<name>A0ACB8TA92_9AGAM</name>
<proteinExistence type="predicted"/>
<reference evidence="1" key="1">
    <citation type="submission" date="2021-03" db="EMBL/GenBank/DDBJ databases">
        <authorList>
            <consortium name="DOE Joint Genome Institute"/>
            <person name="Ahrendt S."/>
            <person name="Looney B.P."/>
            <person name="Miyauchi S."/>
            <person name="Morin E."/>
            <person name="Drula E."/>
            <person name="Courty P.E."/>
            <person name="Chicoki N."/>
            <person name="Fauchery L."/>
            <person name="Kohler A."/>
            <person name="Kuo A."/>
            <person name="Labutti K."/>
            <person name="Pangilinan J."/>
            <person name="Lipzen A."/>
            <person name="Riley R."/>
            <person name="Andreopoulos W."/>
            <person name="He G."/>
            <person name="Johnson J."/>
            <person name="Barry K.W."/>
            <person name="Grigoriev I.V."/>
            <person name="Nagy L."/>
            <person name="Hibbett D."/>
            <person name="Henrissat B."/>
            <person name="Matheny P.B."/>
            <person name="Labbe J."/>
            <person name="Martin F."/>
        </authorList>
    </citation>
    <scope>NUCLEOTIDE SEQUENCE</scope>
    <source>
        <strain evidence="1">HHB10654</strain>
    </source>
</reference>
<sequence>MASSLCIPLIYLPLLFCLFGSRVAAQSPAFLWSFKGNTTVLPECQSVALSVQSTTVEPPFYMIAYEVDGTTTVSSVDTDGNNLSWQVNHRAGSELLLNLVDSAGHSGVVSPATWAVEDGDSASCVPTLPTTFPVLTANVTKDLSTCQPLGLVMSGGSPPYTISIASPGATVLNLTLSAQDDMFTYINKAVPSSDLLVTASDSAGRWAVQSVLINTVGSADTQCPSLASTSGSSTSQTDPFANATTSHHVALVVGICVGVAFTIIFGGLLFLWCFLRQRSKQIRAGQDAGGRSWGGSTLVATQLSKMEVVKNNPSRSVDLTEAFTSDFVSPSKPSRAGKRLAKTASSYGVLDISPESVHAGKKSSESDSPYGVLDISPANRPVSPTFAPNPEIHRYVPSPSPSMPRRQIPLRSPIEPYVPSSSSSSSLRLTTDVQPYYSSFHATPTSPQIHARPLPTPPVTPSPQTPHPQKICDVEIESPRSRRASRHLRSARSAGDVRRVGPLGHRPPGLTSQQHQSLSRSRSLMHIRPNDVVVQHHDRSPIRIHDIPPPYHECLSSRVSQPSP</sequence>
<evidence type="ECO:0000313" key="2">
    <source>
        <dbReference type="Proteomes" id="UP000814140"/>
    </source>
</evidence>
<dbReference type="EMBL" id="MU277196">
    <property type="protein sequence ID" value="KAI0065222.1"/>
    <property type="molecule type" value="Genomic_DNA"/>
</dbReference>